<evidence type="ECO:0000313" key="12">
    <source>
        <dbReference type="EMBL" id="KAK4881326.1"/>
    </source>
</evidence>
<evidence type="ECO:0000259" key="10">
    <source>
        <dbReference type="Pfam" id="PF02668"/>
    </source>
</evidence>
<evidence type="ECO:0000256" key="4">
    <source>
        <dbReference type="ARBA" id="ARBA00008654"/>
    </source>
</evidence>
<dbReference type="EMBL" id="JARPUR010000002">
    <property type="protein sequence ID" value="KAK4881326.1"/>
    <property type="molecule type" value="Genomic_DNA"/>
</dbReference>
<evidence type="ECO:0000256" key="5">
    <source>
        <dbReference type="ARBA" id="ARBA00022723"/>
    </source>
</evidence>
<dbReference type="GO" id="GO:0045329">
    <property type="term" value="P:carnitine biosynthetic process"/>
    <property type="evidence" value="ECO:0007669"/>
    <property type="project" value="UniProtKB-KW"/>
</dbReference>
<dbReference type="Gene3D" id="3.60.130.10">
    <property type="entry name" value="Clavaminate synthase-like"/>
    <property type="match status" value="1"/>
</dbReference>
<dbReference type="AlphaFoldDB" id="A0AAN7SA69"/>
<evidence type="ECO:0000256" key="6">
    <source>
        <dbReference type="ARBA" id="ARBA00022873"/>
    </source>
</evidence>
<dbReference type="PANTHER" id="PTHR10696">
    <property type="entry name" value="GAMMA-BUTYROBETAINE HYDROXYLASE-RELATED"/>
    <property type="match status" value="1"/>
</dbReference>
<dbReference type="InterPro" id="IPR038492">
    <property type="entry name" value="GBBH-like_N_sf"/>
</dbReference>
<evidence type="ECO:0000256" key="7">
    <source>
        <dbReference type="ARBA" id="ARBA00022964"/>
    </source>
</evidence>
<evidence type="ECO:0000259" key="11">
    <source>
        <dbReference type="Pfam" id="PF06155"/>
    </source>
</evidence>
<dbReference type="Gene3D" id="3.30.2020.30">
    <property type="match status" value="1"/>
</dbReference>
<evidence type="ECO:0000256" key="3">
    <source>
        <dbReference type="ARBA" id="ARBA00005022"/>
    </source>
</evidence>
<dbReference type="FunFam" id="3.30.2020.30:FF:000002">
    <property type="entry name" value="Putative gamma-butyrobetaine dioxygenase"/>
    <property type="match status" value="1"/>
</dbReference>
<keyword evidence="8" id="KW-0560">Oxidoreductase</keyword>
<feature type="domain" description="Gamma-butyrobetaine hydroxylase-like N-terminal" evidence="11">
    <location>
        <begin position="28"/>
        <end position="106"/>
    </location>
</feature>
<keyword evidence="9" id="KW-0408">Iron</keyword>
<comment type="cofactor">
    <cofactor evidence="1">
        <name>Fe(2+)</name>
        <dbReference type="ChEBI" id="CHEBI:29033"/>
    </cofactor>
</comment>
<evidence type="ECO:0000256" key="9">
    <source>
        <dbReference type="ARBA" id="ARBA00023004"/>
    </source>
</evidence>
<dbReference type="GO" id="GO:0016706">
    <property type="term" value="F:2-oxoglutarate-dependent dioxygenase activity"/>
    <property type="evidence" value="ECO:0007669"/>
    <property type="project" value="UniProtKB-ARBA"/>
</dbReference>
<evidence type="ECO:0000313" key="13">
    <source>
        <dbReference type="Proteomes" id="UP001353858"/>
    </source>
</evidence>
<dbReference type="GO" id="GO:0046872">
    <property type="term" value="F:metal ion binding"/>
    <property type="evidence" value="ECO:0007669"/>
    <property type="project" value="UniProtKB-KW"/>
</dbReference>
<dbReference type="GO" id="GO:0005739">
    <property type="term" value="C:mitochondrion"/>
    <property type="evidence" value="ECO:0007669"/>
    <property type="project" value="TreeGrafter"/>
</dbReference>
<dbReference type="InterPro" id="IPR003819">
    <property type="entry name" value="TauD/TfdA-like"/>
</dbReference>
<dbReference type="Pfam" id="PF02668">
    <property type="entry name" value="TauD"/>
    <property type="match status" value="1"/>
</dbReference>
<dbReference type="FunFam" id="3.60.130.10:FF:000001">
    <property type="entry name" value="Trimethyllysine dioxygenase, mitochondrial"/>
    <property type="match status" value="1"/>
</dbReference>
<comment type="similarity">
    <text evidence="4">Belongs to the gamma-BBH/TMLD family.</text>
</comment>
<evidence type="ECO:0000256" key="8">
    <source>
        <dbReference type="ARBA" id="ARBA00023002"/>
    </source>
</evidence>
<gene>
    <name evidence="12" type="ORF">RN001_004645</name>
</gene>
<keyword evidence="5" id="KW-0479">Metal-binding</keyword>
<feature type="domain" description="TauD/TfdA-like" evidence="10">
    <location>
        <begin position="143"/>
        <end position="381"/>
    </location>
</feature>
<comment type="caution">
    <text evidence="12">The sequence shown here is derived from an EMBL/GenBank/DDBJ whole genome shotgun (WGS) entry which is preliminary data.</text>
</comment>
<accession>A0AAN7SA69</accession>
<reference evidence="13" key="1">
    <citation type="submission" date="2023-01" db="EMBL/GenBank/DDBJ databases">
        <title>Key to firefly adult light organ development and bioluminescence: homeobox transcription factors regulate luciferase expression and transportation to peroxisome.</title>
        <authorList>
            <person name="Fu X."/>
        </authorList>
    </citation>
    <scope>NUCLEOTIDE SEQUENCE [LARGE SCALE GENOMIC DNA]</scope>
</reference>
<organism evidence="12 13">
    <name type="scientific">Aquatica leii</name>
    <dbReference type="NCBI Taxonomy" id="1421715"/>
    <lineage>
        <taxon>Eukaryota</taxon>
        <taxon>Metazoa</taxon>
        <taxon>Ecdysozoa</taxon>
        <taxon>Arthropoda</taxon>
        <taxon>Hexapoda</taxon>
        <taxon>Insecta</taxon>
        <taxon>Pterygota</taxon>
        <taxon>Neoptera</taxon>
        <taxon>Endopterygota</taxon>
        <taxon>Coleoptera</taxon>
        <taxon>Polyphaga</taxon>
        <taxon>Elateriformia</taxon>
        <taxon>Elateroidea</taxon>
        <taxon>Lampyridae</taxon>
        <taxon>Luciolinae</taxon>
        <taxon>Aquatica</taxon>
    </lineage>
</organism>
<dbReference type="InterPro" id="IPR050411">
    <property type="entry name" value="AlphaKG_dependent_hydroxylases"/>
</dbReference>
<evidence type="ECO:0000256" key="1">
    <source>
        <dbReference type="ARBA" id="ARBA00001954"/>
    </source>
</evidence>
<dbReference type="PANTHER" id="PTHR10696:SF33">
    <property type="entry name" value="GAMMA-BUTYROBETAINE DIOXYGENASE"/>
    <property type="match status" value="1"/>
</dbReference>
<keyword evidence="6" id="KW-0124">Carnitine biosynthesis</keyword>
<dbReference type="Pfam" id="PF06155">
    <property type="entry name" value="GBBH-like_N"/>
    <property type="match status" value="1"/>
</dbReference>
<dbReference type="Proteomes" id="UP001353858">
    <property type="component" value="Unassembled WGS sequence"/>
</dbReference>
<comment type="pathway">
    <text evidence="3">Amine and polyamine biosynthesis; carnitine biosynthesis.</text>
</comment>
<protein>
    <recommendedName>
        <fullName evidence="14">Gamma-butyrobetaine dioxygenase</fullName>
    </recommendedName>
</protein>
<dbReference type="CDD" id="cd00250">
    <property type="entry name" value="CAS_like"/>
    <property type="match status" value="1"/>
</dbReference>
<dbReference type="InterPro" id="IPR042098">
    <property type="entry name" value="TauD-like_sf"/>
</dbReference>
<dbReference type="SUPFAM" id="SSF51197">
    <property type="entry name" value="Clavaminate synthase-like"/>
    <property type="match status" value="1"/>
</dbReference>
<proteinExistence type="inferred from homology"/>
<keyword evidence="7" id="KW-0223">Dioxygenase</keyword>
<evidence type="ECO:0008006" key="14">
    <source>
        <dbReference type="Google" id="ProtNLM"/>
    </source>
</evidence>
<name>A0AAN7SA69_9COLE</name>
<dbReference type="InterPro" id="IPR010376">
    <property type="entry name" value="GBBH-like_N"/>
</dbReference>
<keyword evidence="13" id="KW-1185">Reference proteome</keyword>
<sequence length="397" mass="46953">MLSGRLYLTRASQLIVSFRHHTTACLSNNHEVLIISHKKKNEHFPLVWLRDNCRCPMCFHTKSNSRIINWRDFNISPKVTFLEVVDNDIILRWQDDHISKFNTDWLIEHSFLKESQNKYLEKKYRPVRVAWNKNNVLSKIGSYSFEEVITQNATLHRWLMDLAKYGLAFLQNVPSDKNQCKKLANRIAFSRRTRYQDEFDVMTQSETSNAYLESLLQMHTDSPYYEYTPGITCLHCLMQTETLGEESSLSDGLYITEKLRKENKEIFDILSTVNVNWVDRDEHGEKYHRILRAPVIKLNSEGNVEKIIHSISQRDSHFSVDLGLVKPWYKALKVFIDLMYQERYQYKLKQGQLLAFDNTRIIYGGLTYKNSNNNKRHIIGCHIDWDEVYSKIRVLQN</sequence>
<evidence type="ECO:0000256" key="2">
    <source>
        <dbReference type="ARBA" id="ARBA00001961"/>
    </source>
</evidence>
<comment type="cofactor">
    <cofactor evidence="2">
        <name>L-ascorbate</name>
        <dbReference type="ChEBI" id="CHEBI:38290"/>
    </cofactor>
</comment>